<sequence length="154" mass="16867">MISKFILGSIVALLLMMGCSNVKTLKPVSPLESIPCSGLQYPESGGMVFRDAGSWEAFWNRYCMVITGEGTKLAPPKVDFSARMLVGVFSGEKPTGGYSISIQRVLDGPKRLVVEYLEKSPPPDAMVTMALTYPCQIIVVPRSDKSVEFKKVEK</sequence>
<evidence type="ECO:0000313" key="3">
    <source>
        <dbReference type="Proteomes" id="UP000317778"/>
    </source>
</evidence>
<gene>
    <name evidence="2" type="ORF">CEE36_08275</name>
</gene>
<dbReference type="Pfam" id="PF14343">
    <property type="entry name" value="PrcB_C"/>
    <property type="match status" value="1"/>
</dbReference>
<evidence type="ECO:0000313" key="2">
    <source>
        <dbReference type="EMBL" id="TKJ41439.1"/>
    </source>
</evidence>
<protein>
    <recommendedName>
        <fullName evidence="1">PrcB C-terminal domain-containing protein</fullName>
    </recommendedName>
</protein>
<proteinExistence type="predicted"/>
<dbReference type="PROSITE" id="PS51257">
    <property type="entry name" value="PROKAR_LIPOPROTEIN"/>
    <property type="match status" value="1"/>
</dbReference>
<name>A0A532V2S1_UNCT6</name>
<organism evidence="2 3">
    <name type="scientific">candidate division TA06 bacterium B3_TA06</name>
    <dbReference type="NCBI Taxonomy" id="2012487"/>
    <lineage>
        <taxon>Bacteria</taxon>
        <taxon>Bacteria division TA06</taxon>
    </lineage>
</organism>
<dbReference type="Proteomes" id="UP000317778">
    <property type="component" value="Unassembled WGS sequence"/>
</dbReference>
<comment type="caution">
    <text evidence="2">The sequence shown here is derived from an EMBL/GenBank/DDBJ whole genome shotgun (WGS) entry which is preliminary data.</text>
</comment>
<dbReference type="AlphaFoldDB" id="A0A532V2S1"/>
<dbReference type="InterPro" id="IPR025748">
    <property type="entry name" value="PrcB_C_dom"/>
</dbReference>
<dbReference type="EMBL" id="NJBO01000013">
    <property type="protein sequence ID" value="TKJ41439.1"/>
    <property type="molecule type" value="Genomic_DNA"/>
</dbReference>
<evidence type="ECO:0000259" key="1">
    <source>
        <dbReference type="Pfam" id="PF14343"/>
    </source>
</evidence>
<reference evidence="2 3" key="1">
    <citation type="submission" date="2017-06" db="EMBL/GenBank/DDBJ databases">
        <title>Novel microbial phyla capable of carbon fixation and sulfur reduction in deep-sea sediments.</title>
        <authorList>
            <person name="Huang J."/>
            <person name="Baker B."/>
            <person name="Wang Y."/>
        </authorList>
    </citation>
    <scope>NUCLEOTIDE SEQUENCE [LARGE SCALE GENOMIC DNA]</scope>
    <source>
        <strain evidence="2">B3_TA06</strain>
    </source>
</reference>
<feature type="domain" description="PrcB C-terminal" evidence="1">
    <location>
        <begin position="84"/>
        <end position="141"/>
    </location>
</feature>
<accession>A0A532V2S1</accession>